<proteinExistence type="predicted"/>
<organism evidence="2 3">
    <name type="scientific">Ohtaekwangia koreensis</name>
    <dbReference type="NCBI Taxonomy" id="688867"/>
    <lineage>
        <taxon>Bacteria</taxon>
        <taxon>Pseudomonadati</taxon>
        <taxon>Bacteroidota</taxon>
        <taxon>Cytophagia</taxon>
        <taxon>Cytophagales</taxon>
        <taxon>Fulvivirgaceae</taxon>
        <taxon>Ohtaekwangia</taxon>
    </lineage>
</organism>
<keyword evidence="3" id="KW-1185">Reference proteome</keyword>
<feature type="compositionally biased region" description="Polar residues" evidence="1">
    <location>
        <begin position="130"/>
        <end position="149"/>
    </location>
</feature>
<dbReference type="RefSeq" id="WP_079684881.1">
    <property type="nucleotide sequence ID" value="NZ_FUZU01000001.1"/>
</dbReference>
<dbReference type="STRING" id="688867.SAMN05660236_0238"/>
<sequence length="459" mass="51190">MKSLPEKDFWNNIKTRLNNYTEEPEDGWDDIAALISPSRYDYRKWMEFSRDLASAVVLILLLVFVTEPSSDKTLVQKKSESIDNNTISKSEDINGGTASKALSAQGEPIEGNSDDDASSTSRANNDDDASSLQSIGGHTKGYTSRNNNEVAGKTARSSENRQRTGPTNTILYQQAMQESNSTSATGEYQTNAVQETLSSQNIYLQNSANDSTETIIAKDSTEIIQKKTESVASKTGEAHKKKSKAKKFRPAVYFTVSPSLAYQKIVPVRNDAVNISEVKSDGIFSSNRMGFTLDGGFQVPVTKNLEAYIGASYYQQNQTMVYTYETGGVSGIEGNPDEDYIIKPNSQQKEFSYAKRNVGASAGFFYRLKTDKLMHKVGAGLQYQKGFMKAEEGDTYQNNQSSYFNYQILYRLELAINPRTNFYIQPSFTHAIHSKESLQEPFTLKPYRAAIGVGMIYRF</sequence>
<protein>
    <submittedName>
        <fullName evidence="2">Uncharacterized protein</fullName>
    </submittedName>
</protein>
<accession>A0A1T5IP91</accession>
<feature type="region of interest" description="Disordered" evidence="1">
    <location>
        <begin position="73"/>
        <end position="166"/>
    </location>
</feature>
<name>A0A1T5IP91_9BACT</name>
<gene>
    <name evidence="2" type="ORF">SAMN05660236_0238</name>
</gene>
<evidence type="ECO:0000313" key="2">
    <source>
        <dbReference type="EMBL" id="SKC40930.1"/>
    </source>
</evidence>
<dbReference type="OrthoDB" id="917001at2"/>
<dbReference type="EMBL" id="FUZU01000001">
    <property type="protein sequence ID" value="SKC40930.1"/>
    <property type="molecule type" value="Genomic_DNA"/>
</dbReference>
<reference evidence="2 3" key="1">
    <citation type="submission" date="2017-02" db="EMBL/GenBank/DDBJ databases">
        <authorList>
            <person name="Peterson S.W."/>
        </authorList>
    </citation>
    <scope>NUCLEOTIDE SEQUENCE [LARGE SCALE GENOMIC DNA]</scope>
    <source>
        <strain evidence="2 3">DSM 25262</strain>
    </source>
</reference>
<evidence type="ECO:0000313" key="3">
    <source>
        <dbReference type="Proteomes" id="UP000190961"/>
    </source>
</evidence>
<evidence type="ECO:0000256" key="1">
    <source>
        <dbReference type="SAM" id="MobiDB-lite"/>
    </source>
</evidence>
<dbReference type="AlphaFoldDB" id="A0A1T5IP91"/>
<dbReference type="Proteomes" id="UP000190961">
    <property type="component" value="Unassembled WGS sequence"/>
</dbReference>